<evidence type="ECO:0000313" key="2">
    <source>
        <dbReference type="EMBL" id="MCZ8547926.1"/>
    </source>
</evidence>
<keyword evidence="1" id="KW-0472">Membrane</keyword>
<keyword evidence="3" id="KW-1185">Reference proteome</keyword>
<name>A0ABT4R271_9HYPH</name>
<proteinExistence type="predicted"/>
<comment type="caution">
    <text evidence="2">The sequence shown here is derived from an EMBL/GenBank/DDBJ whole genome shotgun (WGS) entry which is preliminary data.</text>
</comment>
<gene>
    <name evidence="2" type="ORF">OOJ09_27425</name>
</gene>
<keyword evidence="1" id="KW-0812">Transmembrane</keyword>
<feature type="transmembrane region" description="Helical" evidence="1">
    <location>
        <begin position="95"/>
        <end position="117"/>
    </location>
</feature>
<protein>
    <submittedName>
        <fullName evidence="2">Uncharacterized protein</fullName>
    </submittedName>
</protein>
<organism evidence="2 3">
    <name type="scientific">Mesorhizobium qingshengii</name>
    <dbReference type="NCBI Taxonomy" id="1165689"/>
    <lineage>
        <taxon>Bacteria</taxon>
        <taxon>Pseudomonadati</taxon>
        <taxon>Pseudomonadota</taxon>
        <taxon>Alphaproteobacteria</taxon>
        <taxon>Hyphomicrobiales</taxon>
        <taxon>Phyllobacteriaceae</taxon>
        <taxon>Mesorhizobium</taxon>
    </lineage>
</organism>
<keyword evidence="1" id="KW-1133">Transmembrane helix</keyword>
<dbReference type="EMBL" id="JAPFQA010000019">
    <property type="protein sequence ID" value="MCZ8547926.1"/>
    <property type="molecule type" value="Genomic_DNA"/>
</dbReference>
<reference evidence="2" key="1">
    <citation type="submission" date="2022-11" db="EMBL/GenBank/DDBJ databases">
        <authorList>
            <person name="Coimbra C."/>
        </authorList>
    </citation>
    <scope>NUCLEOTIDE SEQUENCE</scope>
    <source>
        <strain evidence="2">Jales19</strain>
    </source>
</reference>
<accession>A0ABT4R271</accession>
<dbReference type="RefSeq" id="WP_269908190.1">
    <property type="nucleotide sequence ID" value="NZ_JAPFQA010000019.1"/>
</dbReference>
<feature type="transmembrane region" description="Helical" evidence="1">
    <location>
        <begin position="123"/>
        <end position="141"/>
    </location>
</feature>
<evidence type="ECO:0000256" key="1">
    <source>
        <dbReference type="SAM" id="Phobius"/>
    </source>
</evidence>
<sequence>MKAAANPWTMSSAILALAGMIIAGIGLYFIVLRPPLLPEDIRYMRLSAAELEAIGPRLAMWLTYVFRVLGGYAFATGVLLIALALTAFRARHPIALAGALVGGASSIGLMSVVNFTIGSDFRWPLFACALVWALSFVAYGFEASASTAVPEQRQSLTKRSSQ</sequence>
<dbReference type="Proteomes" id="UP001152178">
    <property type="component" value="Unassembled WGS sequence"/>
</dbReference>
<feature type="transmembrane region" description="Helical" evidence="1">
    <location>
        <begin position="12"/>
        <end position="31"/>
    </location>
</feature>
<feature type="transmembrane region" description="Helical" evidence="1">
    <location>
        <begin position="64"/>
        <end position="88"/>
    </location>
</feature>
<evidence type="ECO:0000313" key="3">
    <source>
        <dbReference type="Proteomes" id="UP001152178"/>
    </source>
</evidence>